<dbReference type="AlphaFoldDB" id="A0A383A1Z5"/>
<organism evidence="1">
    <name type="scientific">marine metagenome</name>
    <dbReference type="NCBI Taxonomy" id="408172"/>
    <lineage>
        <taxon>unclassified sequences</taxon>
        <taxon>metagenomes</taxon>
        <taxon>ecological metagenomes</taxon>
    </lineage>
</organism>
<protein>
    <submittedName>
        <fullName evidence="1">Uncharacterized protein</fullName>
    </submittedName>
</protein>
<reference evidence="1" key="1">
    <citation type="submission" date="2018-05" db="EMBL/GenBank/DDBJ databases">
        <authorList>
            <person name="Lanie J.A."/>
            <person name="Ng W.-L."/>
            <person name="Kazmierczak K.M."/>
            <person name="Andrzejewski T.M."/>
            <person name="Davidsen T.M."/>
            <person name="Wayne K.J."/>
            <person name="Tettelin H."/>
            <person name="Glass J.I."/>
            <person name="Rusch D."/>
            <person name="Podicherti R."/>
            <person name="Tsui H.-C.T."/>
            <person name="Winkler M.E."/>
        </authorList>
    </citation>
    <scope>NUCLEOTIDE SEQUENCE</scope>
</reference>
<dbReference type="EMBL" id="UINC01188395">
    <property type="protein sequence ID" value="SVE01599.1"/>
    <property type="molecule type" value="Genomic_DNA"/>
</dbReference>
<accession>A0A383A1Z5</accession>
<evidence type="ECO:0000313" key="1">
    <source>
        <dbReference type="EMBL" id="SVE01599.1"/>
    </source>
</evidence>
<feature type="non-terminal residue" evidence="1">
    <location>
        <position position="230"/>
    </location>
</feature>
<sequence length="230" mass="26210">MSTIRLVRPPSGHTLSINKKTGKKLDVKVRNDGLIKYDLYSKKPDKFTNSSAETKTNGKFSPYPYYLDMHRSIAKKLSRLPSSWLRTLNAAPFDDFEPIILDFIENYGDFFTFDIQNVNQERTIKDWFMEWESIATASQISHPSDDDINKRLVQYTMPIISSNKSGSKKKEANPSGSLALFPSGWIGWCWALIARDKYDNITYKPCANEHGCDKDIPSIPPFGTGGRKQK</sequence>
<proteinExistence type="predicted"/>
<name>A0A383A1Z5_9ZZZZ</name>
<gene>
    <name evidence="1" type="ORF">METZ01_LOCUS454453</name>
</gene>